<evidence type="ECO:0000313" key="2">
    <source>
        <dbReference type="Proteomes" id="UP000828251"/>
    </source>
</evidence>
<keyword evidence="2" id="KW-1185">Reference proteome</keyword>
<accession>A0A9D4AGC2</accession>
<evidence type="ECO:0008006" key="3">
    <source>
        <dbReference type="Google" id="ProtNLM"/>
    </source>
</evidence>
<gene>
    <name evidence="1" type="ORF">J1N35_008129</name>
</gene>
<protein>
    <recommendedName>
        <fullName evidence="3">RNase H type-1 domain-containing protein</fullName>
    </recommendedName>
</protein>
<proteinExistence type="predicted"/>
<comment type="caution">
    <text evidence="1">The sequence shown here is derived from an EMBL/GenBank/DDBJ whole genome shotgun (WGS) entry which is preliminary data.</text>
</comment>
<dbReference type="OrthoDB" id="10526722at2759"/>
<dbReference type="Proteomes" id="UP000828251">
    <property type="component" value="Unassembled WGS sequence"/>
</dbReference>
<reference evidence="1 2" key="1">
    <citation type="journal article" date="2021" name="Plant Biotechnol. J.">
        <title>Multi-omics assisted identification of the key and species-specific regulatory components of drought-tolerant mechanisms in Gossypium stocksii.</title>
        <authorList>
            <person name="Yu D."/>
            <person name="Ke L."/>
            <person name="Zhang D."/>
            <person name="Wu Y."/>
            <person name="Sun Y."/>
            <person name="Mei J."/>
            <person name="Sun J."/>
            <person name="Sun Y."/>
        </authorList>
    </citation>
    <scope>NUCLEOTIDE SEQUENCE [LARGE SCALE GENOMIC DNA]</scope>
    <source>
        <strain evidence="2">cv. E1</strain>
        <tissue evidence="1">Leaf</tissue>
    </source>
</reference>
<organism evidence="1 2">
    <name type="scientific">Gossypium stocksii</name>
    <dbReference type="NCBI Taxonomy" id="47602"/>
    <lineage>
        <taxon>Eukaryota</taxon>
        <taxon>Viridiplantae</taxon>
        <taxon>Streptophyta</taxon>
        <taxon>Embryophyta</taxon>
        <taxon>Tracheophyta</taxon>
        <taxon>Spermatophyta</taxon>
        <taxon>Magnoliopsida</taxon>
        <taxon>eudicotyledons</taxon>
        <taxon>Gunneridae</taxon>
        <taxon>Pentapetalae</taxon>
        <taxon>rosids</taxon>
        <taxon>malvids</taxon>
        <taxon>Malvales</taxon>
        <taxon>Malvaceae</taxon>
        <taxon>Malvoideae</taxon>
        <taxon>Gossypium</taxon>
    </lineage>
</organism>
<sequence>MVWHIWKNRNLFIFQGNQWNIDEMIRSSYSWALQYIFSQKSLCSNKPTTKRSVTREGNWVDLNTNGAMKLDSGMAIAEGILKDSKGVGSLGLTGAWVGVQFLMQNYGVFLMA</sequence>
<name>A0A9D4AGC2_9ROSI</name>
<evidence type="ECO:0000313" key="1">
    <source>
        <dbReference type="EMBL" id="KAH1114751.1"/>
    </source>
</evidence>
<dbReference type="AlphaFoldDB" id="A0A9D4AGC2"/>
<dbReference type="EMBL" id="JAIQCV010000003">
    <property type="protein sequence ID" value="KAH1114751.1"/>
    <property type="molecule type" value="Genomic_DNA"/>
</dbReference>